<name>A0A2M7X4G9_UNCKA</name>
<gene>
    <name evidence="2" type="ORF">CO178_01095</name>
</gene>
<dbReference type="EMBL" id="PFWY01000053">
    <property type="protein sequence ID" value="PJA41009.1"/>
    <property type="molecule type" value="Genomic_DNA"/>
</dbReference>
<sequence>IGRLDEYAGIDISLHSLAEIKKKIPTIKLLIVGGGETSVEKYKSLAKDLGISKNVSFFGFIDSIDEAFNIIKHASIGLAMYKPSDTNVSLYAEPSKPKE</sequence>
<dbReference type="Gene3D" id="3.40.50.2000">
    <property type="entry name" value="Glycogen Phosphorylase B"/>
    <property type="match status" value="1"/>
</dbReference>
<dbReference type="AlphaFoldDB" id="A0A2M7X4G9"/>
<comment type="caution">
    <text evidence="2">The sequence shown here is derived from an EMBL/GenBank/DDBJ whole genome shotgun (WGS) entry which is preliminary data.</text>
</comment>
<organism evidence="2 3">
    <name type="scientific">candidate division WWE3 bacterium CG_4_9_14_3_um_filter_34_6</name>
    <dbReference type="NCBI Taxonomy" id="1975079"/>
    <lineage>
        <taxon>Bacteria</taxon>
        <taxon>Katanobacteria</taxon>
    </lineage>
</organism>
<evidence type="ECO:0000313" key="3">
    <source>
        <dbReference type="Proteomes" id="UP000230683"/>
    </source>
</evidence>
<proteinExistence type="predicted"/>
<accession>A0A2M7X4G9</accession>
<dbReference type="GO" id="GO:0016757">
    <property type="term" value="F:glycosyltransferase activity"/>
    <property type="evidence" value="ECO:0007669"/>
    <property type="project" value="InterPro"/>
</dbReference>
<evidence type="ECO:0000259" key="1">
    <source>
        <dbReference type="Pfam" id="PF00534"/>
    </source>
</evidence>
<protein>
    <recommendedName>
        <fullName evidence="1">Glycosyl transferase family 1 domain-containing protein</fullName>
    </recommendedName>
</protein>
<feature type="non-terminal residue" evidence="2">
    <location>
        <position position="1"/>
    </location>
</feature>
<dbReference type="SUPFAM" id="SSF53756">
    <property type="entry name" value="UDP-Glycosyltransferase/glycogen phosphorylase"/>
    <property type="match status" value="1"/>
</dbReference>
<dbReference type="InterPro" id="IPR001296">
    <property type="entry name" value="Glyco_trans_1"/>
</dbReference>
<feature type="domain" description="Glycosyl transferase family 1" evidence="1">
    <location>
        <begin position="1"/>
        <end position="70"/>
    </location>
</feature>
<dbReference type="Pfam" id="PF00534">
    <property type="entry name" value="Glycos_transf_1"/>
    <property type="match status" value="1"/>
</dbReference>
<dbReference type="Proteomes" id="UP000230683">
    <property type="component" value="Unassembled WGS sequence"/>
</dbReference>
<feature type="non-terminal residue" evidence="2">
    <location>
        <position position="99"/>
    </location>
</feature>
<reference evidence="3" key="1">
    <citation type="submission" date="2017-09" db="EMBL/GenBank/DDBJ databases">
        <title>Depth-based differentiation of microbial function through sediment-hosted aquifers and enrichment of novel symbionts in the deep terrestrial subsurface.</title>
        <authorList>
            <person name="Probst A.J."/>
            <person name="Ladd B."/>
            <person name="Jarett J.K."/>
            <person name="Geller-Mcgrath D.E."/>
            <person name="Sieber C.M.K."/>
            <person name="Emerson J.B."/>
            <person name="Anantharaman K."/>
            <person name="Thomas B.C."/>
            <person name="Malmstrom R."/>
            <person name="Stieglmeier M."/>
            <person name="Klingl A."/>
            <person name="Woyke T."/>
            <person name="Ryan C.M."/>
            <person name="Banfield J.F."/>
        </authorList>
    </citation>
    <scope>NUCLEOTIDE SEQUENCE [LARGE SCALE GENOMIC DNA]</scope>
</reference>
<evidence type="ECO:0000313" key="2">
    <source>
        <dbReference type="EMBL" id="PJA41009.1"/>
    </source>
</evidence>